<dbReference type="EMBL" id="JH921448">
    <property type="protein sequence ID" value="EKD13785.1"/>
    <property type="molecule type" value="Genomic_DNA"/>
</dbReference>
<feature type="domain" description="Transcriptional coactivator p15 (PC4) C-terminal" evidence="8">
    <location>
        <begin position="52"/>
        <end position="98"/>
    </location>
</feature>
<dbReference type="InterPro" id="IPR045125">
    <property type="entry name" value="Sub1/Tcp4-like"/>
</dbReference>
<dbReference type="SUPFAM" id="SSF54447">
    <property type="entry name" value="ssDNA-binding transcriptional regulator domain"/>
    <property type="match status" value="1"/>
</dbReference>
<keyword evidence="3" id="KW-0805">Transcription regulation</keyword>
<dbReference type="Gene3D" id="2.30.31.10">
    <property type="entry name" value="Transcriptional Coactivator Pc4, Chain A"/>
    <property type="match status" value="1"/>
</dbReference>
<gene>
    <name evidence="9" type="ORF">MBM_07986</name>
</gene>
<keyword evidence="5" id="KW-0804">Transcription</keyword>
<dbReference type="GeneID" id="18763921"/>
<proteinExistence type="inferred from homology"/>
<evidence type="ECO:0000256" key="2">
    <source>
        <dbReference type="ARBA" id="ARBA00009001"/>
    </source>
</evidence>
<accession>K1W971</accession>
<dbReference type="Proteomes" id="UP000006753">
    <property type="component" value="Unassembled WGS sequence"/>
</dbReference>
<dbReference type="GO" id="GO:0005634">
    <property type="term" value="C:nucleus"/>
    <property type="evidence" value="ECO:0007669"/>
    <property type="project" value="UniProtKB-SubCell"/>
</dbReference>
<dbReference type="GO" id="GO:0003713">
    <property type="term" value="F:transcription coactivator activity"/>
    <property type="evidence" value="ECO:0007669"/>
    <property type="project" value="InterPro"/>
</dbReference>
<evidence type="ECO:0000256" key="5">
    <source>
        <dbReference type="ARBA" id="ARBA00023163"/>
    </source>
</evidence>
<comment type="similarity">
    <text evidence="2">Belongs to the transcriptional coactivator PC4 family.</text>
</comment>
<keyword evidence="10" id="KW-1185">Reference proteome</keyword>
<evidence type="ECO:0000313" key="9">
    <source>
        <dbReference type="EMBL" id="EKD13785.1"/>
    </source>
</evidence>
<dbReference type="HOGENOM" id="CLU_104273_0_1_1"/>
<dbReference type="OrthoDB" id="2505440at2759"/>
<dbReference type="PANTHER" id="PTHR13215">
    <property type="entry name" value="RNA POLYMERASE II TRANSCRIPTIONAL COACTIVATOR"/>
    <property type="match status" value="1"/>
</dbReference>
<feature type="compositionally biased region" description="Acidic residues" evidence="7">
    <location>
        <begin position="10"/>
        <end position="22"/>
    </location>
</feature>
<evidence type="ECO:0000256" key="1">
    <source>
        <dbReference type="ARBA" id="ARBA00004123"/>
    </source>
</evidence>
<dbReference type="GO" id="GO:0060261">
    <property type="term" value="P:positive regulation of transcription initiation by RNA polymerase II"/>
    <property type="evidence" value="ECO:0007669"/>
    <property type="project" value="InterPro"/>
</dbReference>
<protein>
    <submittedName>
        <fullName evidence="9">Transcriptional Coactivator p15</fullName>
    </submittedName>
</protein>
<feature type="region of interest" description="Disordered" evidence="7">
    <location>
        <begin position="113"/>
        <end position="153"/>
    </location>
</feature>
<dbReference type="InParanoid" id="K1W971"/>
<keyword evidence="6" id="KW-0539">Nucleus</keyword>
<evidence type="ECO:0000256" key="4">
    <source>
        <dbReference type="ARBA" id="ARBA00023125"/>
    </source>
</evidence>
<dbReference type="eggNOG" id="KOG2712">
    <property type="taxonomic scope" value="Eukaryota"/>
</dbReference>
<dbReference type="STRING" id="1072389.K1W971"/>
<evidence type="ECO:0000313" key="10">
    <source>
        <dbReference type="Proteomes" id="UP000006753"/>
    </source>
</evidence>
<evidence type="ECO:0000256" key="3">
    <source>
        <dbReference type="ARBA" id="ARBA00023015"/>
    </source>
</evidence>
<dbReference type="OMA" id="NPFWELS"/>
<name>K1W971_MARBU</name>
<feature type="region of interest" description="Disordered" evidence="7">
    <location>
        <begin position="1"/>
        <end position="56"/>
    </location>
</feature>
<evidence type="ECO:0000256" key="6">
    <source>
        <dbReference type="ARBA" id="ARBA00023242"/>
    </source>
</evidence>
<dbReference type="Pfam" id="PF02229">
    <property type="entry name" value="PC4"/>
    <property type="match status" value="1"/>
</dbReference>
<dbReference type="RefSeq" id="XP_007295875.1">
    <property type="nucleotide sequence ID" value="XM_007295813.1"/>
</dbReference>
<keyword evidence="4" id="KW-0238">DNA-binding</keyword>
<dbReference type="AlphaFoldDB" id="K1W971"/>
<dbReference type="GO" id="GO:0003677">
    <property type="term" value="F:DNA binding"/>
    <property type="evidence" value="ECO:0007669"/>
    <property type="project" value="UniProtKB-KW"/>
</dbReference>
<dbReference type="InterPro" id="IPR009044">
    <property type="entry name" value="ssDNA-bd_transcriptional_reg"/>
</dbReference>
<evidence type="ECO:0000259" key="8">
    <source>
        <dbReference type="Pfam" id="PF02229"/>
    </source>
</evidence>
<evidence type="ECO:0000256" key="7">
    <source>
        <dbReference type="SAM" id="MobiDB-lite"/>
    </source>
</evidence>
<comment type="subcellular location">
    <subcellularLocation>
        <location evidence="1">Nucleus</location>
    </subcellularLocation>
</comment>
<dbReference type="InterPro" id="IPR003173">
    <property type="entry name" value="PC4_C"/>
</dbReference>
<dbReference type="KEGG" id="mbe:MBM_07986"/>
<sequence>MGKGKRGHDEVDEEEDIVENDDGAERKTKKSKNAASSSSNEDKFWELSNGKNPRRLNVSEFKGSKLISIREYYEKNGEYKPGSKGVSLNIEQYKALLKSIPELNAHLKTMGVDVSDSEIPENGPEENSKLQKRVRAKKQEKANIEATSDEDEE</sequence>
<organism evidence="9 10">
    <name type="scientific">Marssonina brunnea f. sp. multigermtubi (strain MB_m1)</name>
    <name type="common">Marssonina leaf spot fungus</name>
    <dbReference type="NCBI Taxonomy" id="1072389"/>
    <lineage>
        <taxon>Eukaryota</taxon>
        <taxon>Fungi</taxon>
        <taxon>Dikarya</taxon>
        <taxon>Ascomycota</taxon>
        <taxon>Pezizomycotina</taxon>
        <taxon>Leotiomycetes</taxon>
        <taxon>Helotiales</taxon>
        <taxon>Drepanopezizaceae</taxon>
        <taxon>Drepanopeziza</taxon>
    </lineage>
</organism>
<reference evidence="9 10" key="1">
    <citation type="journal article" date="2012" name="BMC Genomics">
        <title>Sequencing the genome of Marssonina brunnea reveals fungus-poplar co-evolution.</title>
        <authorList>
            <person name="Zhu S."/>
            <person name="Cao Y.-Z."/>
            <person name="Jiang C."/>
            <person name="Tan B.-Y."/>
            <person name="Wang Z."/>
            <person name="Feng S."/>
            <person name="Zhang L."/>
            <person name="Su X.-H."/>
            <person name="Brejova B."/>
            <person name="Vinar T."/>
            <person name="Xu M."/>
            <person name="Wang M.-X."/>
            <person name="Zhang S.-G."/>
            <person name="Huang M.-R."/>
            <person name="Wu R."/>
            <person name="Zhou Y."/>
        </authorList>
    </citation>
    <scope>NUCLEOTIDE SEQUENCE [LARGE SCALE GENOMIC DNA]</scope>
    <source>
        <strain evidence="9 10">MB_m1</strain>
    </source>
</reference>